<organism evidence="2 3">
    <name type="scientific">Lactococcus phage GE1</name>
    <dbReference type="NCBI Taxonomy" id="1698369"/>
    <lineage>
        <taxon>Viruses</taxon>
        <taxon>Duplodnaviria</taxon>
        <taxon>Heunggongvirae</taxon>
        <taxon>Uroviricota</taxon>
        <taxon>Caudoviricetes</taxon>
        <taxon>Chertseyvirus</taxon>
        <taxon>Chertseyvirus GE1</taxon>
    </lineage>
</organism>
<dbReference type="RefSeq" id="YP_009226641.1">
    <property type="nucleotide sequence ID" value="NC_029118.1"/>
</dbReference>
<accession>A0A0N9BAT1</accession>
<dbReference type="SUPFAM" id="SSF54060">
    <property type="entry name" value="His-Me finger endonucleases"/>
    <property type="match status" value="1"/>
</dbReference>
<dbReference type="EMBL" id="KT339177">
    <property type="protein sequence ID" value="ALA06967.1"/>
    <property type="molecule type" value="Genomic_DNA"/>
</dbReference>
<sequence>MKKYIKYKNDYVVSNCGEVWKITKNGLKICKQSKENQGYKRIYINGAYVKVHRIVMEAFNGPSELTVDHLDRNKENNHLNNLEYVTQNENNKRANSKRVKWNDNVYRSSTELSVILGLSRSACAMSIKNKYKLKGHYAKYI</sequence>
<evidence type="ECO:0000313" key="2">
    <source>
        <dbReference type="EMBL" id="ALA06967.1"/>
    </source>
</evidence>
<dbReference type="Pfam" id="PF13392">
    <property type="entry name" value="HNH_3"/>
    <property type="match status" value="1"/>
</dbReference>
<evidence type="ECO:0000313" key="3">
    <source>
        <dbReference type="Proteomes" id="UP000204630"/>
    </source>
</evidence>
<keyword evidence="2" id="KW-0540">Nuclease</keyword>
<dbReference type="OrthoDB" id="21336at10239"/>
<reference evidence="2 3" key="1">
    <citation type="journal article" date="2015" name="Appl. Environ. Microbiol.">
        <title>A virulent phage infecting Lactococcus garvieae, with homology to Lactococcus lactis phages.</title>
        <authorList>
            <person name="Eraclio G."/>
            <person name="Tremblay D.M."/>
            <person name="Lacelle-Cote A."/>
            <person name="Labrie S.J."/>
            <person name="Fortina M.G."/>
            <person name="Moineau S."/>
        </authorList>
    </citation>
    <scope>NUCLEOTIDE SEQUENCE [LARGE SCALE GENOMIC DNA]</scope>
</reference>
<dbReference type="GO" id="GO:0004519">
    <property type="term" value="F:endonuclease activity"/>
    <property type="evidence" value="ECO:0007669"/>
    <property type="project" value="UniProtKB-KW"/>
</dbReference>
<dbReference type="InterPro" id="IPR044925">
    <property type="entry name" value="His-Me_finger_sf"/>
</dbReference>
<keyword evidence="3" id="KW-1185">Reference proteome</keyword>
<proteinExistence type="predicted"/>
<name>A0A0N9BAT1_9CAUD</name>
<keyword evidence="2" id="KW-0378">Hydrolase</keyword>
<dbReference type="Proteomes" id="UP000204630">
    <property type="component" value="Segment"/>
</dbReference>
<evidence type="ECO:0000259" key="1">
    <source>
        <dbReference type="Pfam" id="PF13392"/>
    </source>
</evidence>
<dbReference type="KEGG" id="vg:26797779"/>
<dbReference type="Gene3D" id="3.90.75.20">
    <property type="match status" value="1"/>
</dbReference>
<feature type="domain" description="HNH nuclease" evidence="1">
    <location>
        <begin position="50"/>
        <end position="91"/>
    </location>
</feature>
<dbReference type="GeneID" id="26797779"/>
<dbReference type="InterPro" id="IPR003615">
    <property type="entry name" value="HNH_nuc"/>
</dbReference>
<keyword evidence="2" id="KW-0255">Endonuclease</keyword>
<protein>
    <submittedName>
        <fullName evidence="2">Putative HNH endonuclease</fullName>
    </submittedName>
</protein>